<evidence type="ECO:0000313" key="18">
    <source>
        <dbReference type="EMBL" id="RXH01486.1"/>
    </source>
</evidence>
<comment type="similarity">
    <text evidence="3">In the N-terminal section; belongs to the enoyl-CoA hydratase/isomerase family.</text>
</comment>
<keyword evidence="5" id="KW-0276">Fatty acid metabolism</keyword>
<dbReference type="FunFam" id="1.10.1040.50:FF:000006">
    <property type="entry name" value="Peroxisomal bifunctional enzyme"/>
    <property type="match status" value="1"/>
</dbReference>
<keyword evidence="9" id="KW-0443">Lipid metabolism</keyword>
<evidence type="ECO:0000256" key="1">
    <source>
        <dbReference type="ARBA" id="ARBA00004275"/>
    </source>
</evidence>
<evidence type="ECO:0000256" key="12">
    <source>
        <dbReference type="ARBA" id="ARBA00023239"/>
    </source>
</evidence>
<dbReference type="InterPro" id="IPR001753">
    <property type="entry name" value="Enoyl-CoA_hydra/iso"/>
</dbReference>
<feature type="domain" description="3-hydroxyacyl-CoA dehydrogenase NAD binding" evidence="17">
    <location>
        <begin position="298"/>
        <end position="474"/>
    </location>
</feature>
<keyword evidence="12" id="KW-0456">Lyase</keyword>
<comment type="catalytic activity">
    <reaction evidence="14">
        <text>a (3S)-3-hydroxyacyl-CoA + NAD(+) = a 3-oxoacyl-CoA + NADH + H(+)</text>
        <dbReference type="Rhea" id="RHEA:22432"/>
        <dbReference type="ChEBI" id="CHEBI:15378"/>
        <dbReference type="ChEBI" id="CHEBI:57318"/>
        <dbReference type="ChEBI" id="CHEBI:57540"/>
        <dbReference type="ChEBI" id="CHEBI:57945"/>
        <dbReference type="ChEBI" id="CHEBI:90726"/>
        <dbReference type="EC" id="1.1.1.35"/>
    </reaction>
</comment>
<evidence type="ECO:0000256" key="5">
    <source>
        <dbReference type="ARBA" id="ARBA00022832"/>
    </source>
</evidence>
<dbReference type="Pfam" id="PF00378">
    <property type="entry name" value="ECH_1"/>
    <property type="match status" value="1"/>
</dbReference>
<evidence type="ECO:0000256" key="6">
    <source>
        <dbReference type="ARBA" id="ARBA00022963"/>
    </source>
</evidence>
<keyword evidence="10" id="KW-0576">Peroxisome</keyword>
<dbReference type="InterPro" id="IPR029045">
    <property type="entry name" value="ClpP/crotonase-like_dom_sf"/>
</dbReference>
<dbReference type="UniPathway" id="UPA00659"/>
<protein>
    <submittedName>
        <fullName evidence="18">3-hydroxyacyl-CoA dehydrogenase</fullName>
    </submittedName>
</protein>
<dbReference type="InterPro" id="IPR006176">
    <property type="entry name" value="3-OHacyl-CoA_DH_NAD-bd"/>
</dbReference>
<dbReference type="GO" id="GO:0003857">
    <property type="term" value="F:(3S)-3-hydroxyacyl-CoA dehydrogenase (NAD+) activity"/>
    <property type="evidence" value="ECO:0007669"/>
    <property type="project" value="UniProtKB-EC"/>
</dbReference>
<keyword evidence="8" id="KW-0520">NAD</keyword>
<evidence type="ECO:0000256" key="8">
    <source>
        <dbReference type="ARBA" id="ARBA00023027"/>
    </source>
</evidence>
<evidence type="ECO:0000256" key="7">
    <source>
        <dbReference type="ARBA" id="ARBA00023002"/>
    </source>
</evidence>
<evidence type="ECO:0000256" key="4">
    <source>
        <dbReference type="ARBA" id="ARBA00011245"/>
    </source>
</evidence>
<organism evidence="18 19">
    <name type="scientific">Bradyrhizobium zhanjiangense</name>
    <dbReference type="NCBI Taxonomy" id="1325107"/>
    <lineage>
        <taxon>Bacteria</taxon>
        <taxon>Pseudomonadati</taxon>
        <taxon>Pseudomonadota</taxon>
        <taxon>Alphaproteobacteria</taxon>
        <taxon>Hyphomicrobiales</taxon>
        <taxon>Nitrobacteraceae</taxon>
        <taxon>Bradyrhizobium</taxon>
    </lineage>
</organism>
<keyword evidence="13" id="KW-0511">Multifunctional enzyme</keyword>
<dbReference type="GO" id="GO:0004300">
    <property type="term" value="F:enoyl-CoA hydratase activity"/>
    <property type="evidence" value="ECO:0007669"/>
    <property type="project" value="UniProtKB-ARBA"/>
</dbReference>
<gene>
    <name evidence="18" type="ORF">EAS61_07220</name>
</gene>
<dbReference type="PROSITE" id="PS00166">
    <property type="entry name" value="ENOYL_COA_HYDRATASE"/>
    <property type="match status" value="1"/>
</dbReference>
<evidence type="ECO:0000256" key="10">
    <source>
        <dbReference type="ARBA" id="ARBA00023140"/>
    </source>
</evidence>
<dbReference type="GO" id="GO:0006635">
    <property type="term" value="P:fatty acid beta-oxidation"/>
    <property type="evidence" value="ECO:0007669"/>
    <property type="project" value="UniProtKB-UniPathway"/>
</dbReference>
<evidence type="ECO:0000256" key="2">
    <source>
        <dbReference type="ARBA" id="ARBA00005005"/>
    </source>
</evidence>
<keyword evidence="11" id="KW-0413">Isomerase</keyword>
<name>A0A4Q0QWZ5_9BRAD</name>
<dbReference type="PANTHER" id="PTHR23309:SF49">
    <property type="entry name" value="PEROXISOMAL BIFUNCTIONAL ENZYME"/>
    <property type="match status" value="1"/>
</dbReference>
<dbReference type="Gene3D" id="3.90.226.10">
    <property type="entry name" value="2-enoyl-CoA Hydratase, Chain A, domain 1"/>
    <property type="match status" value="1"/>
</dbReference>
<dbReference type="SUPFAM" id="SSF48179">
    <property type="entry name" value="6-phosphogluconate dehydrogenase C-terminal domain-like"/>
    <property type="match status" value="2"/>
</dbReference>
<sequence length="698" mass="73971">MSDVVKLERHDEVGIVTVDSPPVNALSAAVRGGILECIKAAVADPAIKGIVLTCAGRTFIAGADITEFGKPPKPPALNDVLSEIENSPKPVVAAIHGTALGGGLEVALACHYRVAVKEAKLGLPEVKLGLLPGAGGTQRLPRAVGPELAVKMIVGGDPIGAAEALKNGLIEEIIEGPASGGEAFVRKLLAEKRPLRRLRDDDSKLAAAKADRSIFTNAVAAMTKKSRGLEAPFAAADAVGYAIDLPFDEGLRKEREGFVKLVASDQSKAQRYAFFAEREAAKIAGVPEGTKSRSVNRVAILGAGTMGGGIAMSFANAGIPVTLIETGEEQLKRGMGVMQKNWEATAARGGIPADAPAKRMALINGVVGIENVGDADLVIEAVFETMAVKKEVFGKLDQYAKPGAVLASNTSYLNIDEIAKSTKRPQDVLGMHFFSPANVMKLCEIVRADKTAPDALVTAVTIARKIAKVPAVVGVCDGFVGNRMLAQRGKQSEKLLFEGALPQQVDAVVTKFGMPMGPFAMGDLAGLDIGWRSRKDRGIKSEIADALCEAGRFGQKTGKGYYKYEAGSRAPLPDPEVEKLIDETLARLGRKKRVVSDEEILERMMYPMINEGAKILEEGIAARPSDIDVVWLYGYGWPIYRGGPMFWADSVGLKHIADRLAFYAKETNDPSLEPAPLLKKLAAEGKTFASLAAASKAA</sequence>
<dbReference type="EMBL" id="RKMK01000004">
    <property type="protein sequence ID" value="RXH01486.1"/>
    <property type="molecule type" value="Genomic_DNA"/>
</dbReference>
<dbReference type="FunFam" id="3.40.50.720:FF:000009">
    <property type="entry name" value="Fatty oxidation complex, alpha subunit"/>
    <property type="match status" value="1"/>
</dbReference>
<comment type="subcellular location">
    <subcellularLocation>
        <location evidence="1">Peroxisome</location>
    </subcellularLocation>
</comment>
<proteinExistence type="inferred from homology"/>
<evidence type="ECO:0000313" key="19">
    <source>
        <dbReference type="Proteomes" id="UP000290174"/>
    </source>
</evidence>
<dbReference type="Gene3D" id="3.40.50.720">
    <property type="entry name" value="NAD(P)-binding Rossmann-like Domain"/>
    <property type="match status" value="1"/>
</dbReference>
<evidence type="ECO:0000256" key="11">
    <source>
        <dbReference type="ARBA" id="ARBA00023235"/>
    </source>
</evidence>
<evidence type="ECO:0000259" key="16">
    <source>
        <dbReference type="Pfam" id="PF00725"/>
    </source>
</evidence>
<feature type="domain" description="3-hydroxyacyl-CoA dehydrogenase C-terminal" evidence="16">
    <location>
        <begin position="600"/>
        <end position="686"/>
    </location>
</feature>
<dbReference type="SUPFAM" id="SSF52096">
    <property type="entry name" value="ClpP/crotonase"/>
    <property type="match status" value="1"/>
</dbReference>
<dbReference type="Proteomes" id="UP000290174">
    <property type="component" value="Unassembled WGS sequence"/>
</dbReference>
<comment type="caution">
    <text evidence="18">The sequence shown here is derived from an EMBL/GenBank/DDBJ whole genome shotgun (WGS) entry which is preliminary data.</text>
</comment>
<dbReference type="Gene3D" id="1.10.1040.50">
    <property type="match status" value="1"/>
</dbReference>
<comment type="subunit">
    <text evidence="4">Monomer.</text>
</comment>
<dbReference type="SUPFAM" id="SSF51735">
    <property type="entry name" value="NAD(P)-binding Rossmann-fold domains"/>
    <property type="match status" value="1"/>
</dbReference>
<dbReference type="FunFam" id="3.90.226.10:FF:000052">
    <property type="entry name" value="Peroxisomal bifunctional enzyme"/>
    <property type="match status" value="1"/>
</dbReference>
<evidence type="ECO:0000256" key="13">
    <source>
        <dbReference type="ARBA" id="ARBA00023268"/>
    </source>
</evidence>
<dbReference type="RefSeq" id="WP_128955565.1">
    <property type="nucleotide sequence ID" value="NZ_RKMK01000004.1"/>
</dbReference>
<dbReference type="Pfam" id="PF00725">
    <property type="entry name" value="3HCDH"/>
    <property type="match status" value="2"/>
</dbReference>
<accession>A0A4Q0QWZ5</accession>
<dbReference type="Pfam" id="PF02737">
    <property type="entry name" value="3HCDH_N"/>
    <property type="match status" value="1"/>
</dbReference>
<comment type="pathway">
    <text evidence="2">Lipid metabolism; fatty acid beta-oxidation.</text>
</comment>
<keyword evidence="6" id="KW-0442">Lipid degradation</keyword>
<dbReference type="AlphaFoldDB" id="A0A4Q0QWZ5"/>
<evidence type="ECO:0000256" key="15">
    <source>
        <dbReference type="RuleBase" id="RU003707"/>
    </source>
</evidence>
<dbReference type="CDD" id="cd06558">
    <property type="entry name" value="crotonase-like"/>
    <property type="match status" value="1"/>
</dbReference>
<dbReference type="GO" id="GO:0070403">
    <property type="term" value="F:NAD+ binding"/>
    <property type="evidence" value="ECO:0007669"/>
    <property type="project" value="InterPro"/>
</dbReference>
<evidence type="ECO:0000256" key="3">
    <source>
        <dbReference type="ARBA" id="ARBA00008750"/>
    </source>
</evidence>
<evidence type="ECO:0000259" key="17">
    <source>
        <dbReference type="Pfam" id="PF02737"/>
    </source>
</evidence>
<evidence type="ECO:0000256" key="9">
    <source>
        <dbReference type="ARBA" id="ARBA00023098"/>
    </source>
</evidence>
<reference evidence="18 19" key="1">
    <citation type="submission" date="2018-11" db="EMBL/GenBank/DDBJ databases">
        <title>Bradyrhizobium sp. nov., isolated from effective nodules of peanut in China.</title>
        <authorList>
            <person name="Li Y."/>
        </authorList>
    </citation>
    <scope>NUCLEOTIDE SEQUENCE [LARGE SCALE GENOMIC DNA]</scope>
    <source>
        <strain evidence="18 19">CCBAU 51770</strain>
    </source>
</reference>
<dbReference type="InterPro" id="IPR008927">
    <property type="entry name" value="6-PGluconate_DH-like_C_sf"/>
</dbReference>
<keyword evidence="7" id="KW-0560">Oxidoreductase</keyword>
<feature type="domain" description="3-hydroxyacyl-CoA dehydrogenase C-terminal" evidence="16">
    <location>
        <begin position="478"/>
        <end position="564"/>
    </location>
</feature>
<dbReference type="PANTHER" id="PTHR23309">
    <property type="entry name" value="3-HYDROXYACYL-COA DEHYROGENASE"/>
    <property type="match status" value="1"/>
</dbReference>
<dbReference type="InterPro" id="IPR018376">
    <property type="entry name" value="Enoyl-CoA_hyd/isom_CS"/>
</dbReference>
<evidence type="ECO:0000256" key="14">
    <source>
        <dbReference type="ARBA" id="ARBA00049556"/>
    </source>
</evidence>
<comment type="similarity">
    <text evidence="15">Belongs to the enoyl-CoA hydratase/isomerase family.</text>
</comment>
<dbReference type="InterPro" id="IPR006108">
    <property type="entry name" value="3HC_DH_C"/>
</dbReference>
<dbReference type="GO" id="GO:0016853">
    <property type="term" value="F:isomerase activity"/>
    <property type="evidence" value="ECO:0007669"/>
    <property type="project" value="UniProtKB-KW"/>
</dbReference>
<dbReference type="InterPro" id="IPR036291">
    <property type="entry name" value="NAD(P)-bd_dom_sf"/>
</dbReference>